<keyword evidence="8 10" id="KW-0472">Membrane</keyword>
<dbReference type="InterPro" id="IPR019823">
    <property type="entry name" value="Mechanosensitive_channel_CS"/>
</dbReference>
<keyword evidence="9 10" id="KW-0407">Ion channel</keyword>
<dbReference type="GeneID" id="93165246"/>
<keyword evidence="7 10" id="KW-0406">Ion transport</keyword>
<comment type="caution">
    <text evidence="11">The sequence shown here is derived from an EMBL/GenBank/DDBJ whole genome shotgun (WGS) entry which is preliminary data.</text>
</comment>
<dbReference type="InterPro" id="IPR036019">
    <property type="entry name" value="MscL_channel"/>
</dbReference>
<organism evidence="11 12">
    <name type="scientific">[Clostridium] citroniae WAL-19142</name>
    <dbReference type="NCBI Taxonomy" id="742734"/>
    <lineage>
        <taxon>Bacteria</taxon>
        <taxon>Bacillati</taxon>
        <taxon>Bacillota</taxon>
        <taxon>Clostridia</taxon>
        <taxon>Lachnospirales</taxon>
        <taxon>Lachnospiraceae</taxon>
        <taxon>Enterocloster</taxon>
    </lineage>
</organism>
<dbReference type="InterPro" id="IPR037673">
    <property type="entry name" value="MSC/AndL"/>
</dbReference>
<dbReference type="RefSeq" id="WP_007866038.1">
    <property type="nucleotide sequence ID" value="NZ_KQ235878.1"/>
</dbReference>
<evidence type="ECO:0000313" key="12">
    <source>
        <dbReference type="Proteomes" id="UP000037392"/>
    </source>
</evidence>
<dbReference type="PANTHER" id="PTHR30266:SF2">
    <property type="entry name" value="LARGE-CONDUCTANCE MECHANOSENSITIVE CHANNEL"/>
    <property type="match status" value="1"/>
</dbReference>
<dbReference type="OrthoDB" id="9810350at2"/>
<dbReference type="AlphaFoldDB" id="A0A0J9C3X8"/>
<keyword evidence="4 10" id="KW-1003">Cell membrane</keyword>
<evidence type="ECO:0000256" key="4">
    <source>
        <dbReference type="ARBA" id="ARBA00022475"/>
    </source>
</evidence>
<evidence type="ECO:0000256" key="1">
    <source>
        <dbReference type="ARBA" id="ARBA00004651"/>
    </source>
</evidence>
<evidence type="ECO:0000256" key="2">
    <source>
        <dbReference type="ARBA" id="ARBA00007254"/>
    </source>
</evidence>
<evidence type="ECO:0000256" key="3">
    <source>
        <dbReference type="ARBA" id="ARBA00022448"/>
    </source>
</evidence>
<sequence>MSNLNNVMKEFKAFILKGNIIDMAVGVIIGGAFSKIVTSLVNDILMPVLGALTGGASFNTLKYVINPAVWENGEKVKEEAAILYGSFLQNILDFIIIGACMFFMIKAVAVVSSRFHHEEEKKEEAPAPAGPTQEELLAEIRDLLKERNVSL</sequence>
<dbReference type="NCBIfam" id="NF001843">
    <property type="entry name" value="PRK00567.1-4"/>
    <property type="match status" value="1"/>
</dbReference>
<dbReference type="PRINTS" id="PR01264">
    <property type="entry name" value="MECHCHANNEL"/>
</dbReference>
<comment type="function">
    <text evidence="10">Channel that opens in response to stretch forces in the membrane lipid bilayer. May participate in the regulation of osmotic pressure changes within the cell.</text>
</comment>
<keyword evidence="3 10" id="KW-0813">Transport</keyword>
<evidence type="ECO:0000256" key="10">
    <source>
        <dbReference type="HAMAP-Rule" id="MF_00115"/>
    </source>
</evidence>
<dbReference type="Proteomes" id="UP000037392">
    <property type="component" value="Unassembled WGS sequence"/>
</dbReference>
<dbReference type="GO" id="GO:0008381">
    <property type="term" value="F:mechanosensitive monoatomic ion channel activity"/>
    <property type="evidence" value="ECO:0007669"/>
    <property type="project" value="UniProtKB-UniRule"/>
</dbReference>
<reference evidence="11 12" key="1">
    <citation type="submission" date="2011-04" db="EMBL/GenBank/DDBJ databases">
        <title>The Genome Sequence of Clostridium citroniae WAL-19142.</title>
        <authorList>
            <consortium name="The Broad Institute Genome Sequencing Platform"/>
            <person name="Earl A."/>
            <person name="Ward D."/>
            <person name="Feldgarden M."/>
            <person name="Gevers D."/>
            <person name="Warren Y.A."/>
            <person name="Tyrrell K.L."/>
            <person name="Citron D.M."/>
            <person name="Goldstein E.J."/>
            <person name="Daigneault M."/>
            <person name="Allen-Vercoe E."/>
            <person name="Young S.K."/>
            <person name="Zeng Q."/>
            <person name="Gargeya S."/>
            <person name="Fitzgerald M."/>
            <person name="Haas B."/>
            <person name="Abouelleil A."/>
            <person name="Alvarado L."/>
            <person name="Arachchi H.M."/>
            <person name="Berlin A."/>
            <person name="Brown A."/>
            <person name="Chapman S.B."/>
            <person name="Chen Z."/>
            <person name="Dunbar C."/>
            <person name="Freedman E."/>
            <person name="Gearin G."/>
            <person name="Gellesch M."/>
            <person name="Goldberg J."/>
            <person name="Griggs A."/>
            <person name="Gujja S."/>
            <person name="Heilman E.R."/>
            <person name="Heiman D."/>
            <person name="Howarth C."/>
            <person name="Larson L."/>
            <person name="Lui A."/>
            <person name="MacDonald P.J."/>
            <person name="Mehta T."/>
            <person name="Montmayeur A."/>
            <person name="Murphy C."/>
            <person name="Neiman D."/>
            <person name="Pearson M."/>
            <person name="Priest M."/>
            <person name="Roberts A."/>
            <person name="Saif S."/>
            <person name="Shea T."/>
            <person name="Shenoy N."/>
            <person name="Sisk P."/>
            <person name="Stolte C."/>
            <person name="Sykes S."/>
            <person name="White J."/>
            <person name="Yandava C."/>
            <person name="Wortman J."/>
            <person name="Nusbaum C."/>
            <person name="Birren B."/>
        </authorList>
    </citation>
    <scope>NUCLEOTIDE SEQUENCE [LARGE SCALE GENOMIC DNA]</scope>
    <source>
        <strain evidence="11 12">WAL-19142</strain>
    </source>
</reference>
<evidence type="ECO:0000256" key="7">
    <source>
        <dbReference type="ARBA" id="ARBA00023065"/>
    </source>
</evidence>
<dbReference type="InterPro" id="IPR001185">
    <property type="entry name" value="MS_channel"/>
</dbReference>
<comment type="similarity">
    <text evidence="2 10">Belongs to the MscL family.</text>
</comment>
<comment type="subcellular location">
    <subcellularLocation>
        <location evidence="1 10">Cell membrane</location>
        <topology evidence="1 10">Multi-pass membrane protein</topology>
    </subcellularLocation>
</comment>
<protein>
    <recommendedName>
        <fullName evidence="10">Large-conductance mechanosensitive channel</fullName>
    </recommendedName>
</protein>
<keyword evidence="5 10" id="KW-0812">Transmembrane</keyword>
<dbReference type="NCBIfam" id="TIGR00220">
    <property type="entry name" value="mscL"/>
    <property type="match status" value="1"/>
</dbReference>
<dbReference type="PROSITE" id="PS01327">
    <property type="entry name" value="MSCL"/>
    <property type="match status" value="1"/>
</dbReference>
<feature type="transmembrane region" description="Helical" evidence="10">
    <location>
        <begin position="91"/>
        <end position="112"/>
    </location>
</feature>
<evidence type="ECO:0000256" key="6">
    <source>
        <dbReference type="ARBA" id="ARBA00022989"/>
    </source>
</evidence>
<dbReference type="SUPFAM" id="SSF81330">
    <property type="entry name" value="Gated mechanosensitive channel"/>
    <property type="match status" value="1"/>
</dbReference>
<dbReference type="PANTHER" id="PTHR30266">
    <property type="entry name" value="MECHANOSENSITIVE CHANNEL MSCL"/>
    <property type="match status" value="1"/>
</dbReference>
<dbReference type="Pfam" id="PF01741">
    <property type="entry name" value="MscL"/>
    <property type="match status" value="1"/>
</dbReference>
<feature type="transmembrane region" description="Helical" evidence="10">
    <location>
        <begin position="20"/>
        <end position="41"/>
    </location>
</feature>
<keyword evidence="6 10" id="KW-1133">Transmembrane helix</keyword>
<gene>
    <name evidence="10" type="primary">mscL</name>
    <name evidence="11" type="ORF">HMPREF9470_02591</name>
</gene>
<dbReference type="HAMAP" id="MF_00115">
    <property type="entry name" value="MscL"/>
    <property type="match status" value="1"/>
</dbReference>
<dbReference type="GO" id="GO:0005886">
    <property type="term" value="C:plasma membrane"/>
    <property type="evidence" value="ECO:0007669"/>
    <property type="project" value="UniProtKB-SubCell"/>
</dbReference>
<evidence type="ECO:0000313" key="11">
    <source>
        <dbReference type="EMBL" id="KMW19106.1"/>
    </source>
</evidence>
<evidence type="ECO:0000256" key="8">
    <source>
        <dbReference type="ARBA" id="ARBA00023136"/>
    </source>
</evidence>
<evidence type="ECO:0000256" key="9">
    <source>
        <dbReference type="ARBA" id="ARBA00023303"/>
    </source>
</evidence>
<dbReference type="PATRIC" id="fig|742734.4.peg.2780"/>
<comment type="subunit">
    <text evidence="10">Homopentamer.</text>
</comment>
<accession>A0A0J9C3X8</accession>
<name>A0A0J9C3X8_9FIRM</name>
<dbReference type="EMBL" id="ADLK01000021">
    <property type="protein sequence ID" value="KMW19106.1"/>
    <property type="molecule type" value="Genomic_DNA"/>
</dbReference>
<dbReference type="Gene3D" id="1.10.1200.120">
    <property type="entry name" value="Large-conductance mechanosensitive channel, MscL, domain 1"/>
    <property type="match status" value="1"/>
</dbReference>
<evidence type="ECO:0000256" key="5">
    <source>
        <dbReference type="ARBA" id="ARBA00022692"/>
    </source>
</evidence>
<proteinExistence type="inferred from homology"/>